<dbReference type="GO" id="GO:0003924">
    <property type="term" value="F:GTPase activity"/>
    <property type="evidence" value="ECO:0007669"/>
    <property type="project" value="InterPro"/>
</dbReference>
<dbReference type="InterPro" id="IPR050209">
    <property type="entry name" value="Rab_GTPases_membrane_traffic"/>
</dbReference>
<dbReference type="FunFam" id="3.40.50.300:FF:000586">
    <property type="entry name" value="Rab family GTPase"/>
    <property type="match status" value="1"/>
</dbReference>
<keyword evidence="3" id="KW-0547">Nucleotide-binding</keyword>
<sequence length="210" mass="23741">MTEEALDFDYMFKLVIIGDSSVGKSCILSRINGNSFKENHEVTLGVDIATKILKVQGKIIKARIWDTAGQENFRSITRSYYRGAIGIMLVFDMKNRASFDNIKSWQQEINQYANEKIKIILIANKSDLMNKREVTTEEGQQLAKKIGSQYIETSALTGKNIEETLQSLSQSILKMIQENQIDLSNKNCGVLFPNKTETPDESAIQDKCKC</sequence>
<keyword evidence="4" id="KW-0472">Membrane</keyword>
<dbReference type="Pfam" id="PF00071">
    <property type="entry name" value="Ras"/>
    <property type="match status" value="1"/>
</dbReference>
<dbReference type="SMART" id="SM00177">
    <property type="entry name" value="ARF"/>
    <property type="match status" value="1"/>
</dbReference>
<dbReference type="InterPro" id="IPR001806">
    <property type="entry name" value="Small_GTPase"/>
</dbReference>
<dbReference type="SMART" id="SM00175">
    <property type="entry name" value="RAB"/>
    <property type="match status" value="1"/>
</dbReference>
<evidence type="ECO:0000256" key="2">
    <source>
        <dbReference type="ARBA" id="ARBA00006270"/>
    </source>
</evidence>
<dbReference type="PROSITE" id="PS51417">
    <property type="entry name" value="ARF"/>
    <property type="match status" value="1"/>
</dbReference>
<accession>A0A8S1JZB7</accession>
<dbReference type="SMART" id="SM00173">
    <property type="entry name" value="RAS"/>
    <property type="match status" value="1"/>
</dbReference>
<dbReference type="SMART" id="SM00176">
    <property type="entry name" value="RAN"/>
    <property type="match status" value="1"/>
</dbReference>
<keyword evidence="6" id="KW-1185">Reference proteome</keyword>
<comment type="subcellular location">
    <subcellularLocation>
        <location evidence="1">Endomembrane system</location>
    </subcellularLocation>
</comment>
<comment type="similarity">
    <text evidence="2">Belongs to the small GTPase superfamily. Rab family.</text>
</comment>
<evidence type="ECO:0000256" key="3">
    <source>
        <dbReference type="ARBA" id="ARBA00022741"/>
    </source>
</evidence>
<dbReference type="GO" id="GO:0012505">
    <property type="term" value="C:endomembrane system"/>
    <property type="evidence" value="ECO:0007669"/>
    <property type="project" value="UniProtKB-SubCell"/>
</dbReference>
<dbReference type="PROSITE" id="PS51419">
    <property type="entry name" value="RAB"/>
    <property type="match status" value="1"/>
</dbReference>
<dbReference type="AlphaFoldDB" id="A0A8S1JZB7"/>
<organism evidence="5 6">
    <name type="scientific">Paramecium sonneborni</name>
    <dbReference type="NCBI Taxonomy" id="65129"/>
    <lineage>
        <taxon>Eukaryota</taxon>
        <taxon>Sar</taxon>
        <taxon>Alveolata</taxon>
        <taxon>Ciliophora</taxon>
        <taxon>Intramacronucleata</taxon>
        <taxon>Oligohymenophorea</taxon>
        <taxon>Peniculida</taxon>
        <taxon>Parameciidae</taxon>
        <taxon>Paramecium</taxon>
    </lineage>
</organism>
<dbReference type="GO" id="GO:0005525">
    <property type="term" value="F:GTP binding"/>
    <property type="evidence" value="ECO:0007669"/>
    <property type="project" value="InterPro"/>
</dbReference>
<evidence type="ECO:0000256" key="4">
    <source>
        <dbReference type="ARBA" id="ARBA00023136"/>
    </source>
</evidence>
<gene>
    <name evidence="5" type="ORF">PSON_ATCC_30995.1.T0020022</name>
</gene>
<dbReference type="OrthoDB" id="291763at2759"/>
<dbReference type="PROSITE" id="PS51420">
    <property type="entry name" value="RHO"/>
    <property type="match status" value="1"/>
</dbReference>
<dbReference type="EMBL" id="CAJJDN010000002">
    <property type="protein sequence ID" value="CAD8046699.1"/>
    <property type="molecule type" value="Genomic_DNA"/>
</dbReference>
<name>A0A8S1JZB7_9CILI</name>
<dbReference type="CDD" id="cd00154">
    <property type="entry name" value="Rab"/>
    <property type="match status" value="1"/>
</dbReference>
<evidence type="ECO:0000313" key="5">
    <source>
        <dbReference type="EMBL" id="CAD8046699.1"/>
    </source>
</evidence>
<evidence type="ECO:0000313" key="6">
    <source>
        <dbReference type="Proteomes" id="UP000692954"/>
    </source>
</evidence>
<protein>
    <submittedName>
        <fullName evidence="5">Uncharacterized protein</fullName>
    </submittedName>
</protein>
<reference evidence="5" key="1">
    <citation type="submission" date="2021-01" db="EMBL/GenBank/DDBJ databases">
        <authorList>
            <consortium name="Genoscope - CEA"/>
            <person name="William W."/>
        </authorList>
    </citation>
    <scope>NUCLEOTIDE SEQUENCE</scope>
</reference>
<dbReference type="NCBIfam" id="TIGR00231">
    <property type="entry name" value="small_GTP"/>
    <property type="match status" value="1"/>
</dbReference>
<dbReference type="InterPro" id="IPR005225">
    <property type="entry name" value="Small_GTP-bd"/>
</dbReference>
<proteinExistence type="inferred from homology"/>
<dbReference type="PANTHER" id="PTHR47979">
    <property type="entry name" value="DRAB11-RELATED"/>
    <property type="match status" value="1"/>
</dbReference>
<comment type="caution">
    <text evidence="5">The sequence shown here is derived from an EMBL/GenBank/DDBJ whole genome shotgun (WGS) entry which is preliminary data.</text>
</comment>
<dbReference type="PROSITE" id="PS51421">
    <property type="entry name" value="RAS"/>
    <property type="match status" value="1"/>
</dbReference>
<dbReference type="SMART" id="SM00174">
    <property type="entry name" value="RHO"/>
    <property type="match status" value="1"/>
</dbReference>
<evidence type="ECO:0000256" key="1">
    <source>
        <dbReference type="ARBA" id="ARBA00004308"/>
    </source>
</evidence>
<dbReference type="Proteomes" id="UP000692954">
    <property type="component" value="Unassembled WGS sequence"/>
</dbReference>